<protein>
    <submittedName>
        <fullName evidence="2">Uncharacterized protein</fullName>
    </submittedName>
</protein>
<feature type="compositionally biased region" description="Pro residues" evidence="1">
    <location>
        <begin position="325"/>
        <end position="334"/>
    </location>
</feature>
<evidence type="ECO:0000313" key="2">
    <source>
        <dbReference type="EMBL" id="SPO02398.1"/>
    </source>
</evidence>
<dbReference type="Proteomes" id="UP001187682">
    <property type="component" value="Unassembled WGS sequence"/>
</dbReference>
<accession>A0AAE8SV58</accession>
<feature type="compositionally biased region" description="Basic and acidic residues" evidence="1">
    <location>
        <begin position="86"/>
        <end position="102"/>
    </location>
</feature>
<dbReference type="EMBL" id="ONZQ02000006">
    <property type="protein sequence ID" value="SPO02398.1"/>
    <property type="molecule type" value="Genomic_DNA"/>
</dbReference>
<keyword evidence="3" id="KW-1185">Reference proteome</keyword>
<feature type="region of interest" description="Disordered" evidence="1">
    <location>
        <begin position="1"/>
        <end position="140"/>
    </location>
</feature>
<evidence type="ECO:0000313" key="3">
    <source>
        <dbReference type="Proteomes" id="UP001187682"/>
    </source>
</evidence>
<name>A0AAE8SV58_9PEZI</name>
<dbReference type="AlphaFoldDB" id="A0AAE8SV58"/>
<organism evidence="2 3">
    <name type="scientific">Cephalotrichum gorgonifer</name>
    <dbReference type="NCBI Taxonomy" id="2041049"/>
    <lineage>
        <taxon>Eukaryota</taxon>
        <taxon>Fungi</taxon>
        <taxon>Dikarya</taxon>
        <taxon>Ascomycota</taxon>
        <taxon>Pezizomycotina</taxon>
        <taxon>Sordariomycetes</taxon>
        <taxon>Hypocreomycetidae</taxon>
        <taxon>Microascales</taxon>
        <taxon>Microascaceae</taxon>
        <taxon>Cephalotrichum</taxon>
    </lineage>
</organism>
<feature type="compositionally biased region" description="Basic and acidic residues" evidence="1">
    <location>
        <begin position="155"/>
        <end position="167"/>
    </location>
</feature>
<comment type="caution">
    <text evidence="2">The sequence shown here is derived from an EMBL/GenBank/DDBJ whole genome shotgun (WGS) entry which is preliminary data.</text>
</comment>
<feature type="compositionally biased region" description="Pro residues" evidence="1">
    <location>
        <begin position="1"/>
        <end position="12"/>
    </location>
</feature>
<gene>
    <name evidence="2" type="ORF">DNG_05071</name>
</gene>
<sequence length="449" mass="48352">MASSDPPVPPTLPKLRVDWSPNFTFSRKPPTQSPYSYSPSTTSPKTIPGPSHPGDHRQDPAPNVDGRLVASRRVMRRIPPSPLSPVRERSRPEQRHHPRADAAIDIPRVIHPGSTTPVESPALVAPTPSLADVAPSPVSRDGARSILLSGLSESEATRLTRPVERTESAPSLTVPGTPTTIHPEILQLREHLRSLGHLYLGSMSGADVLVQGVALRRNSLPPNTPTVKVEQEDDSNVAGRSEKTDHPSTPGSPKFRGEITVRARVRSRQPNRKSIVIQRKFNLDELRATIPDPGSLPPDTPTSASSGRRSSVADLGSPYCNSPSPSQPGFPSPAPLIGSTRRRSTSARYGPLIPCPRSRRGPASAGLDGKLAPRGPGHNIMPIHLEYARSYLPVLAAILLSGHVREGDIVDIPIPEPQAWAQAVEHVYTGRGELTKAVRENITYLGGKV</sequence>
<evidence type="ECO:0000256" key="1">
    <source>
        <dbReference type="SAM" id="MobiDB-lite"/>
    </source>
</evidence>
<feature type="compositionally biased region" description="Low complexity" evidence="1">
    <location>
        <begin position="29"/>
        <end position="49"/>
    </location>
</feature>
<proteinExistence type="predicted"/>
<feature type="region of interest" description="Disordered" evidence="1">
    <location>
        <begin position="288"/>
        <end position="371"/>
    </location>
</feature>
<feature type="region of interest" description="Disordered" evidence="1">
    <location>
        <begin position="218"/>
        <end position="257"/>
    </location>
</feature>
<reference evidence="2" key="1">
    <citation type="submission" date="2018-03" db="EMBL/GenBank/DDBJ databases">
        <authorList>
            <person name="Guldener U."/>
        </authorList>
    </citation>
    <scope>NUCLEOTIDE SEQUENCE</scope>
</reference>
<feature type="region of interest" description="Disordered" evidence="1">
    <location>
        <begin position="155"/>
        <end position="178"/>
    </location>
</feature>
<feature type="compositionally biased region" description="Polar residues" evidence="1">
    <location>
        <begin position="168"/>
        <end position="178"/>
    </location>
</feature>